<dbReference type="EC" id="3.4.15.6" evidence="4"/>
<keyword evidence="10" id="KW-0121">Carboxypeptidase</keyword>
<keyword evidence="6" id="KW-0645">Protease</keyword>
<dbReference type="InterPro" id="IPR029062">
    <property type="entry name" value="Class_I_gatase-like"/>
</dbReference>
<dbReference type="CDD" id="cd03145">
    <property type="entry name" value="GAT1_cyanophycinase"/>
    <property type="match status" value="1"/>
</dbReference>
<evidence type="ECO:0000256" key="3">
    <source>
        <dbReference type="ARBA" id="ARBA00006534"/>
    </source>
</evidence>
<keyword evidence="8" id="KW-0720">Serine protease</keyword>
<dbReference type="Proteomes" id="UP000718281">
    <property type="component" value="Unassembled WGS sequence"/>
</dbReference>
<organism evidence="10 11">
    <name type="scientific">Candidatus Phosphoribacter hodrii</name>
    <dbReference type="NCBI Taxonomy" id="2953743"/>
    <lineage>
        <taxon>Bacteria</taxon>
        <taxon>Bacillati</taxon>
        <taxon>Actinomycetota</taxon>
        <taxon>Actinomycetes</taxon>
        <taxon>Micrococcales</taxon>
        <taxon>Dermatophilaceae</taxon>
        <taxon>Candidatus Phosphoribacter</taxon>
    </lineage>
</organism>
<gene>
    <name evidence="10" type="ORF">IPF40_03835</name>
</gene>
<feature type="active site" description="Charge relay system" evidence="9">
    <location>
        <position position="204"/>
    </location>
</feature>
<dbReference type="Pfam" id="PF03575">
    <property type="entry name" value="Peptidase_S51"/>
    <property type="match status" value="1"/>
</dbReference>
<dbReference type="GO" id="GO:0008241">
    <property type="term" value="F:peptidyl-dipeptidase activity"/>
    <property type="evidence" value="ECO:0007669"/>
    <property type="project" value="UniProtKB-EC"/>
</dbReference>
<accession>A0A934X4T5</accession>
<evidence type="ECO:0000313" key="10">
    <source>
        <dbReference type="EMBL" id="MBK6300204.1"/>
    </source>
</evidence>
<dbReference type="InterPro" id="IPR011811">
    <property type="entry name" value="Peptidase_S51_cyanophycinase"/>
</dbReference>
<proteinExistence type="inferred from homology"/>
<dbReference type="PANTHER" id="PTHR36175:SF1">
    <property type="entry name" value="CYANOPHYCINASE"/>
    <property type="match status" value="1"/>
</dbReference>
<dbReference type="Gene3D" id="3.40.50.880">
    <property type="match status" value="1"/>
</dbReference>
<evidence type="ECO:0000256" key="4">
    <source>
        <dbReference type="ARBA" id="ARBA00013115"/>
    </source>
</evidence>
<comment type="catalytic activity">
    <reaction evidence="1">
        <text>[L-4-(L-arginin-2-N-yl)aspartate](n) + H2O = [L-4-(L-arginin-2-N-yl)aspartate](n-1) + L-4-(L-arginin-2-N-yl)aspartate</text>
        <dbReference type="Rhea" id="RHEA:12845"/>
        <dbReference type="Rhea" id="RHEA-COMP:13728"/>
        <dbReference type="Rhea" id="RHEA-COMP:13734"/>
        <dbReference type="ChEBI" id="CHEBI:15377"/>
        <dbReference type="ChEBI" id="CHEBI:137986"/>
        <dbReference type="ChEBI" id="CHEBI:137991"/>
        <dbReference type="EC" id="3.4.15.6"/>
    </reaction>
</comment>
<sequence length="302" mass="31688">MPPTSPPVRRTLLIVGGAEDKLGRSVVLRRFVRLAGGRASRIVVIPTASSFSTEASALYRSVFARLKAGQDFEIVHPPTRAAASSAELVARLDAATGIFMTGGSQLKLSQNIVGTPVGDAIHRAYQRGAVIAGTSAGASIMSQFMISLGDEGVTPRQRSSQLSAGLGLVTGVVVDQHFDQRGRYGRLLSIVANSPNLIGIGIDENTAAEIRDERLMSVVGAGAVFVLDARHAITDAPEARRGAPLLVSGAVVHTLPAGATFDLESVELVRFVERHPDIEVAVVAAKDRSPMVPAHAAAPQPR</sequence>
<evidence type="ECO:0000313" key="11">
    <source>
        <dbReference type="Proteomes" id="UP000718281"/>
    </source>
</evidence>
<evidence type="ECO:0000256" key="9">
    <source>
        <dbReference type="PIRSR" id="PIRSR032067-1"/>
    </source>
</evidence>
<comment type="function">
    <text evidence="2">Exopeptidase that catalyzes the hydrolytic cleavage of multi-L-arginyl-poly-L-aspartic acid (cyanophycin; a water-insoluble reserve polymer) into aspartate-arginine dipeptides.</text>
</comment>
<evidence type="ECO:0000256" key="1">
    <source>
        <dbReference type="ARBA" id="ARBA00001092"/>
    </source>
</evidence>
<feature type="active site" description="Charge relay system" evidence="9">
    <location>
        <position position="135"/>
    </location>
</feature>
<name>A0A934X4T5_9MICO</name>
<dbReference type="AlphaFoldDB" id="A0A934X4T5"/>
<reference evidence="10 11" key="1">
    <citation type="submission" date="2020-10" db="EMBL/GenBank/DDBJ databases">
        <title>Connecting structure to function with the recovery of over 1000 high-quality activated sludge metagenome-assembled genomes encoding full-length rRNA genes using long-read sequencing.</title>
        <authorList>
            <person name="Singleton C.M."/>
            <person name="Petriglieri F."/>
            <person name="Kristensen J.M."/>
            <person name="Kirkegaard R.H."/>
            <person name="Michaelsen T.Y."/>
            <person name="Andersen M.H."/>
            <person name="Karst S.M."/>
            <person name="Dueholm M.S."/>
            <person name="Nielsen P.H."/>
            <person name="Albertsen M."/>
        </authorList>
    </citation>
    <scope>NUCLEOTIDE SEQUENCE [LARGE SCALE GENOMIC DNA]</scope>
    <source>
        <strain evidence="10">AalE_18-Q3-R2-46_BAT3C.188</strain>
    </source>
</reference>
<dbReference type="NCBIfam" id="TIGR02069">
    <property type="entry name" value="cyanophycinase"/>
    <property type="match status" value="1"/>
</dbReference>
<evidence type="ECO:0000256" key="2">
    <source>
        <dbReference type="ARBA" id="ARBA00002039"/>
    </source>
</evidence>
<feature type="active site" description="Charge relay system" evidence="9">
    <location>
        <position position="177"/>
    </location>
</feature>
<dbReference type="GO" id="GO:0008236">
    <property type="term" value="F:serine-type peptidase activity"/>
    <property type="evidence" value="ECO:0007669"/>
    <property type="project" value="UniProtKB-KW"/>
</dbReference>
<evidence type="ECO:0000256" key="7">
    <source>
        <dbReference type="ARBA" id="ARBA00022801"/>
    </source>
</evidence>
<keyword evidence="7 10" id="KW-0378">Hydrolase</keyword>
<dbReference type="PANTHER" id="PTHR36175">
    <property type="entry name" value="CYANOPHYCINASE"/>
    <property type="match status" value="1"/>
</dbReference>
<dbReference type="InterPro" id="IPR005320">
    <property type="entry name" value="Peptidase_S51"/>
</dbReference>
<dbReference type="PIRSF" id="PIRSF032067">
    <property type="entry name" value="Cyanophycinase"/>
    <property type="match status" value="1"/>
</dbReference>
<comment type="similarity">
    <text evidence="3">Belongs to the peptidase S51 family.</text>
</comment>
<dbReference type="GO" id="GO:0006508">
    <property type="term" value="P:proteolysis"/>
    <property type="evidence" value="ECO:0007669"/>
    <property type="project" value="UniProtKB-KW"/>
</dbReference>
<evidence type="ECO:0000256" key="6">
    <source>
        <dbReference type="ARBA" id="ARBA00022670"/>
    </source>
</evidence>
<evidence type="ECO:0000256" key="5">
    <source>
        <dbReference type="ARBA" id="ARBA00015719"/>
    </source>
</evidence>
<dbReference type="EMBL" id="JADIXZ010000003">
    <property type="protein sequence ID" value="MBK6300204.1"/>
    <property type="molecule type" value="Genomic_DNA"/>
</dbReference>
<protein>
    <recommendedName>
        <fullName evidence="5">Cyanophycinase</fullName>
        <ecNumber evidence="4">3.4.15.6</ecNumber>
    </recommendedName>
</protein>
<dbReference type="GO" id="GO:0004180">
    <property type="term" value="F:carboxypeptidase activity"/>
    <property type="evidence" value="ECO:0007669"/>
    <property type="project" value="UniProtKB-KW"/>
</dbReference>
<comment type="caution">
    <text evidence="10">The sequence shown here is derived from an EMBL/GenBank/DDBJ whole genome shotgun (WGS) entry which is preliminary data.</text>
</comment>
<dbReference type="SUPFAM" id="SSF52317">
    <property type="entry name" value="Class I glutamine amidotransferase-like"/>
    <property type="match status" value="1"/>
</dbReference>
<evidence type="ECO:0000256" key="8">
    <source>
        <dbReference type="ARBA" id="ARBA00022825"/>
    </source>
</evidence>